<protein>
    <submittedName>
        <fullName evidence="1">Uncharacterized protein</fullName>
    </submittedName>
</protein>
<keyword evidence="1" id="KW-0614">Plasmid</keyword>
<evidence type="ECO:0000313" key="1">
    <source>
        <dbReference type="EMBL" id="AZZ88881.1"/>
    </source>
</evidence>
<organism evidence="1">
    <name type="scientific">Pseudomonas aeruginosa</name>
    <dbReference type="NCBI Taxonomy" id="287"/>
    <lineage>
        <taxon>Bacteria</taxon>
        <taxon>Pseudomonadati</taxon>
        <taxon>Pseudomonadota</taxon>
        <taxon>Gammaproteobacteria</taxon>
        <taxon>Pseudomonadales</taxon>
        <taxon>Pseudomonadaceae</taxon>
        <taxon>Pseudomonas</taxon>
    </lineage>
</organism>
<dbReference type="RefSeq" id="WP_033949800.1">
    <property type="nucleotide sequence ID" value="NZ_CAADKB010000090.1"/>
</dbReference>
<name>A0A3T0VFT3_PSEAI</name>
<accession>A0A3T0VFT3</accession>
<gene>
    <name evidence="1" type="ORF">ALFBHDGB_00023</name>
</gene>
<proteinExistence type="predicted"/>
<sequence length="128" mass="14672">MSESNLVLSCRHLSTLLRYVYPSDRLTCALELQQIQQDGQLLREENIRSVRFRSRGLDYDEGHCIPFVFDGQAESVSALELLKLADTYHRNSCDAPGYYKSRAYELLSRIREAAIEDLPGFKEAPGWV</sequence>
<dbReference type="GeneID" id="77224207"/>
<dbReference type="AlphaFoldDB" id="A0A3T0VFT3"/>
<reference evidence="1" key="1">
    <citation type="submission" date="2018-08" db="EMBL/GenBank/DDBJ databases">
        <title>Complete nucleotide sequence of a novel plasmid backbone p1011 carring blaKPC gene in ST463 Pseudomonas aeruginoea.</title>
        <authorList>
            <person name="Hu Y."/>
            <person name="Zhang R."/>
        </authorList>
    </citation>
    <scope>NUCLEOTIDE SEQUENCE</scope>
    <source>
        <strain evidence="1">1011</strain>
        <plasmid evidence="1">p1011-KPC2</plasmid>
    </source>
</reference>
<geneLocation type="plasmid" evidence="1">
    <name>p1011-KPC2</name>
</geneLocation>
<dbReference type="EMBL" id="MH734334">
    <property type="protein sequence ID" value="AZZ88881.1"/>
    <property type="molecule type" value="Genomic_DNA"/>
</dbReference>